<dbReference type="Proteomes" id="UP000532204">
    <property type="component" value="Unassembled WGS sequence"/>
</dbReference>
<sequence length="87" mass="11221">MQKWLLIVVTLRHSFQIFSQQLHSHLRHFVRMPQRMHFETLERLFLQRYWRFLLLRQHWPPPHELCRQQHQSRQCYFYTTQRFRCAR</sequence>
<accession>A0A3Z9AC67</accession>
<evidence type="ECO:0000313" key="1">
    <source>
        <dbReference type="EMBL" id="EFC9749201.1"/>
    </source>
</evidence>
<protein>
    <submittedName>
        <fullName evidence="1">Uncharacterized protein</fullName>
    </submittedName>
</protein>
<dbReference type="AlphaFoldDB" id="A0A3Z9AC67"/>
<evidence type="ECO:0000313" key="2">
    <source>
        <dbReference type="Proteomes" id="UP000532204"/>
    </source>
</evidence>
<name>A0A3Z9AC67_ECOLX</name>
<dbReference type="EMBL" id="AASEBA010000012">
    <property type="protein sequence ID" value="EFC9749201.1"/>
    <property type="molecule type" value="Genomic_DNA"/>
</dbReference>
<proteinExistence type="predicted"/>
<gene>
    <name evidence="1" type="ORF">E6D34_07920</name>
</gene>
<organism evidence="1 2">
    <name type="scientific">Escherichia coli</name>
    <dbReference type="NCBI Taxonomy" id="562"/>
    <lineage>
        <taxon>Bacteria</taxon>
        <taxon>Pseudomonadati</taxon>
        <taxon>Pseudomonadota</taxon>
        <taxon>Gammaproteobacteria</taxon>
        <taxon>Enterobacterales</taxon>
        <taxon>Enterobacteriaceae</taxon>
        <taxon>Escherichia</taxon>
    </lineage>
</organism>
<reference evidence="1 2" key="1">
    <citation type="submission" date="2019-05" db="EMBL/GenBank/DDBJ databases">
        <authorList>
            <consortium name="NARMS: The National Antimicrobial Resistance Monitoring System"/>
        </authorList>
    </citation>
    <scope>NUCLEOTIDE SEQUENCE [LARGE SCALE GENOMIC DNA]</scope>
    <source>
        <strain evidence="1 2">CVM N18EC122</strain>
    </source>
</reference>
<comment type="caution">
    <text evidence="1">The sequence shown here is derived from an EMBL/GenBank/DDBJ whole genome shotgun (WGS) entry which is preliminary data.</text>
</comment>